<keyword evidence="1" id="KW-0472">Membrane</keyword>
<keyword evidence="1" id="KW-1133">Transmembrane helix</keyword>
<protein>
    <submittedName>
        <fullName evidence="2">Uncharacterized protein</fullName>
    </submittedName>
</protein>
<evidence type="ECO:0000256" key="1">
    <source>
        <dbReference type="SAM" id="Phobius"/>
    </source>
</evidence>
<proteinExistence type="predicted"/>
<keyword evidence="3" id="KW-1185">Reference proteome</keyword>
<dbReference type="EMBL" id="LXQA010039340">
    <property type="protein sequence ID" value="MCH99086.1"/>
    <property type="molecule type" value="Genomic_DNA"/>
</dbReference>
<sequence length="73" mass="8052">MAAIAAEHCSLQPPIWMHHVTFCVATVMTAIAALVKTNHRTIAAPWWVSMAVFGLSAMANISRYSDMIAPWRP</sequence>
<feature type="non-terminal residue" evidence="2">
    <location>
        <position position="73"/>
    </location>
</feature>
<feature type="transmembrane region" description="Helical" evidence="1">
    <location>
        <begin position="42"/>
        <end position="61"/>
    </location>
</feature>
<name>A0A392NGV4_9FABA</name>
<evidence type="ECO:0000313" key="3">
    <source>
        <dbReference type="Proteomes" id="UP000265520"/>
    </source>
</evidence>
<organism evidence="2 3">
    <name type="scientific">Trifolium medium</name>
    <dbReference type="NCBI Taxonomy" id="97028"/>
    <lineage>
        <taxon>Eukaryota</taxon>
        <taxon>Viridiplantae</taxon>
        <taxon>Streptophyta</taxon>
        <taxon>Embryophyta</taxon>
        <taxon>Tracheophyta</taxon>
        <taxon>Spermatophyta</taxon>
        <taxon>Magnoliopsida</taxon>
        <taxon>eudicotyledons</taxon>
        <taxon>Gunneridae</taxon>
        <taxon>Pentapetalae</taxon>
        <taxon>rosids</taxon>
        <taxon>fabids</taxon>
        <taxon>Fabales</taxon>
        <taxon>Fabaceae</taxon>
        <taxon>Papilionoideae</taxon>
        <taxon>50 kb inversion clade</taxon>
        <taxon>NPAAA clade</taxon>
        <taxon>Hologalegina</taxon>
        <taxon>IRL clade</taxon>
        <taxon>Trifolieae</taxon>
        <taxon>Trifolium</taxon>
    </lineage>
</organism>
<accession>A0A392NGV4</accession>
<comment type="caution">
    <text evidence="2">The sequence shown here is derived from an EMBL/GenBank/DDBJ whole genome shotgun (WGS) entry which is preliminary data.</text>
</comment>
<feature type="transmembrane region" description="Helical" evidence="1">
    <location>
        <begin position="15"/>
        <end position="35"/>
    </location>
</feature>
<reference evidence="2 3" key="1">
    <citation type="journal article" date="2018" name="Front. Plant Sci.">
        <title>Red Clover (Trifolium pratense) and Zigzag Clover (T. medium) - A Picture of Genomic Similarities and Differences.</title>
        <authorList>
            <person name="Dluhosova J."/>
            <person name="Istvanek J."/>
            <person name="Nedelnik J."/>
            <person name="Repkova J."/>
        </authorList>
    </citation>
    <scope>NUCLEOTIDE SEQUENCE [LARGE SCALE GENOMIC DNA]</scope>
    <source>
        <strain evidence="3">cv. 10/8</strain>
        <tissue evidence="2">Leaf</tissue>
    </source>
</reference>
<dbReference type="Proteomes" id="UP000265520">
    <property type="component" value="Unassembled WGS sequence"/>
</dbReference>
<evidence type="ECO:0000313" key="2">
    <source>
        <dbReference type="EMBL" id="MCH99086.1"/>
    </source>
</evidence>
<dbReference type="AlphaFoldDB" id="A0A392NGV4"/>
<keyword evidence="1" id="KW-0812">Transmembrane</keyword>